<keyword evidence="2" id="KW-1185">Reference proteome</keyword>
<evidence type="ECO:0000313" key="2">
    <source>
        <dbReference type="Proteomes" id="UP001497516"/>
    </source>
</evidence>
<reference evidence="1 2" key="1">
    <citation type="submission" date="2024-04" db="EMBL/GenBank/DDBJ databases">
        <authorList>
            <person name="Fracassetti M."/>
        </authorList>
    </citation>
    <scope>NUCLEOTIDE SEQUENCE [LARGE SCALE GENOMIC DNA]</scope>
</reference>
<accession>A0AAV2E423</accession>
<name>A0AAV2E423_9ROSI</name>
<protein>
    <recommendedName>
        <fullName evidence="3">Reverse transcriptase</fullName>
    </recommendedName>
</protein>
<organism evidence="1 2">
    <name type="scientific">Linum trigynum</name>
    <dbReference type="NCBI Taxonomy" id="586398"/>
    <lineage>
        <taxon>Eukaryota</taxon>
        <taxon>Viridiplantae</taxon>
        <taxon>Streptophyta</taxon>
        <taxon>Embryophyta</taxon>
        <taxon>Tracheophyta</taxon>
        <taxon>Spermatophyta</taxon>
        <taxon>Magnoliopsida</taxon>
        <taxon>eudicotyledons</taxon>
        <taxon>Gunneridae</taxon>
        <taxon>Pentapetalae</taxon>
        <taxon>rosids</taxon>
        <taxon>fabids</taxon>
        <taxon>Malpighiales</taxon>
        <taxon>Linaceae</taxon>
        <taxon>Linum</taxon>
    </lineage>
</organism>
<dbReference type="EMBL" id="OZ034817">
    <property type="protein sequence ID" value="CAL1380290.1"/>
    <property type="molecule type" value="Genomic_DNA"/>
</dbReference>
<dbReference type="PANTHER" id="PTHR33116:SF78">
    <property type="entry name" value="OS12G0587133 PROTEIN"/>
    <property type="match status" value="1"/>
</dbReference>
<dbReference type="Proteomes" id="UP001497516">
    <property type="component" value="Chromosome 4"/>
</dbReference>
<sequence>MRHLIPAKLILGVNRFGAALLIVKQILDRLYSQSGLRCNPQKCEVFFGGKALVYKEHALRVSGFAEGHLPVRYLGLPLIAGRLTSKECAVFVDKLTSGIRS</sequence>
<evidence type="ECO:0008006" key="3">
    <source>
        <dbReference type="Google" id="ProtNLM"/>
    </source>
</evidence>
<evidence type="ECO:0000313" key="1">
    <source>
        <dbReference type="EMBL" id="CAL1380290.1"/>
    </source>
</evidence>
<dbReference type="PANTHER" id="PTHR33116">
    <property type="entry name" value="REVERSE TRANSCRIPTASE ZINC-BINDING DOMAIN-CONTAINING PROTEIN-RELATED-RELATED"/>
    <property type="match status" value="1"/>
</dbReference>
<proteinExistence type="predicted"/>
<gene>
    <name evidence="1" type="ORF">LTRI10_LOCUS21744</name>
</gene>
<dbReference type="AlphaFoldDB" id="A0AAV2E423"/>